<evidence type="ECO:0000256" key="2">
    <source>
        <dbReference type="ARBA" id="ARBA00022448"/>
    </source>
</evidence>
<evidence type="ECO:0000256" key="15">
    <source>
        <dbReference type="SAM" id="Phobius"/>
    </source>
</evidence>
<evidence type="ECO:0000256" key="14">
    <source>
        <dbReference type="SAM" id="MobiDB-lite"/>
    </source>
</evidence>
<keyword evidence="5 15" id="KW-0812">Transmembrane</keyword>
<keyword evidence="3" id="KW-0109">Calcium transport</keyword>
<comment type="subcellular location">
    <subcellularLocation>
        <location evidence="1">Membrane</location>
        <topology evidence="1">Single-pass type I membrane protein</topology>
    </subcellularLocation>
</comment>
<evidence type="ECO:0000313" key="19">
    <source>
        <dbReference type="Proteomes" id="UP001249851"/>
    </source>
</evidence>
<dbReference type="PANTHER" id="PTHR10166:SF37">
    <property type="entry name" value="STOLID, ISOFORM H"/>
    <property type="match status" value="1"/>
</dbReference>
<dbReference type="InterPro" id="IPR036465">
    <property type="entry name" value="vWFA_dom_sf"/>
</dbReference>
<dbReference type="PANTHER" id="PTHR10166">
    <property type="entry name" value="VOLTAGE-DEPENDENT CALCIUM CHANNEL SUBUNIT ALPHA-2/DELTA-RELATED"/>
    <property type="match status" value="1"/>
</dbReference>
<evidence type="ECO:0000256" key="16">
    <source>
        <dbReference type="SAM" id="SignalP"/>
    </source>
</evidence>
<evidence type="ECO:0000256" key="11">
    <source>
        <dbReference type="ARBA" id="ARBA00023136"/>
    </source>
</evidence>
<comment type="caution">
    <text evidence="18">The sequence shown here is derived from an EMBL/GenBank/DDBJ whole genome shotgun (WGS) entry which is preliminary data.</text>
</comment>
<evidence type="ECO:0000256" key="4">
    <source>
        <dbReference type="ARBA" id="ARBA00022673"/>
    </source>
</evidence>
<keyword evidence="2" id="KW-0813">Transport</keyword>
<dbReference type="Gene3D" id="3.40.50.410">
    <property type="entry name" value="von Willebrand factor, type A domain"/>
    <property type="match status" value="1"/>
</dbReference>
<keyword evidence="8" id="KW-0851">Voltage-gated channel</keyword>
<organism evidence="18 19">
    <name type="scientific">Acropora cervicornis</name>
    <name type="common">Staghorn coral</name>
    <dbReference type="NCBI Taxonomy" id="6130"/>
    <lineage>
        <taxon>Eukaryota</taxon>
        <taxon>Metazoa</taxon>
        <taxon>Cnidaria</taxon>
        <taxon>Anthozoa</taxon>
        <taxon>Hexacorallia</taxon>
        <taxon>Scleractinia</taxon>
        <taxon>Astrocoeniina</taxon>
        <taxon>Acroporidae</taxon>
        <taxon>Acropora</taxon>
    </lineage>
</organism>
<evidence type="ECO:0000256" key="6">
    <source>
        <dbReference type="ARBA" id="ARBA00022729"/>
    </source>
</evidence>
<keyword evidence="11 15" id="KW-0472">Membrane</keyword>
<keyword evidence="6 16" id="KW-0732">Signal</keyword>
<evidence type="ECO:0000256" key="3">
    <source>
        <dbReference type="ARBA" id="ARBA00022568"/>
    </source>
</evidence>
<evidence type="ECO:0000259" key="17">
    <source>
        <dbReference type="PROSITE" id="PS50234"/>
    </source>
</evidence>
<dbReference type="InterPro" id="IPR013608">
    <property type="entry name" value="VWA_N"/>
</dbReference>
<dbReference type="EMBL" id="JARQWQ010000078">
    <property type="protein sequence ID" value="KAK2553320.1"/>
    <property type="molecule type" value="Genomic_DNA"/>
</dbReference>
<dbReference type="GO" id="GO:0005891">
    <property type="term" value="C:voltage-gated calcium channel complex"/>
    <property type="evidence" value="ECO:0007669"/>
    <property type="project" value="TreeGrafter"/>
</dbReference>
<dbReference type="Proteomes" id="UP001249851">
    <property type="component" value="Unassembled WGS sequence"/>
</dbReference>
<sequence>MSAFSTRVVVFFGVFCASTITAGAFDINAVTKWANDTGVKLLSFFNTTTKYYKLQEHYSETSPLSVSKQHGSKIVRNMSSRLQEILQSKIESIKNLANKTAEVRHKYTFNPSLKKVDYLNTKELPKDYFAIDPKFSQSIAINKNGSVVHIPTDVYSGGRKILNTIAWTNGLDPVFKDNDKDNPSLLWQYFGSSDGVYRVYPGFKWRNEGQDVYDNRRRGWYIQGSSSPKDLVLLLDLSGRMAGQKLAIVKLAAMSLLETLQENDFVNIVIVDNKHKDKVQPYMVCEVLDTSDENLIDTKEKNKAKNCSSDFLLQATQQNKKYLKNFVPKLKARGMAAFDGGFRSAIELLKKSKDNGNTTSSGCSQSIILFTDGIEESQEKETRKVLEKENADKKSGELLGVVGTDVALPQLEDSVPRSEVGVNGYGFVINNNGFVLFHPGLDREKDPPNIALDQVEFNSSEAKEHRISWSEEFHYFYSPIADTSFSAAVAIPKSSMNFSVDDPLDGKEVLKNESDEFVIVAPWDGIESIFVATGGGVMRWLNFSSLSSPLKRNFIKEEFYTKAAQFAQFTQSIEKPTVVFSARYRKRDYEADVNETVSINASSPVILLEGTDRFVVAVLGMEISETKLNEVLFSNDTLSTAIGCSDGLPLFAVSAYVQFWTQTVFWSFVIAAIPHTNLRLVVIRECDTCDSQSSGSTATDDSQDDQPKPFRTNFRLRPHLPCYDRTEDEKPPCALASLASSYFAVVIFSLIVALGADNWR</sequence>
<dbReference type="Gene3D" id="3.30.450.20">
    <property type="entry name" value="PAS domain"/>
    <property type="match status" value="1"/>
</dbReference>
<keyword evidence="10" id="KW-0406">Ion transport</keyword>
<protein>
    <submittedName>
        <fullName evidence="18">Voltage-dependent calcium channel subunit alpha-2/delta-4</fullName>
    </submittedName>
</protein>
<evidence type="ECO:0000256" key="10">
    <source>
        <dbReference type="ARBA" id="ARBA00023065"/>
    </source>
</evidence>
<dbReference type="SUPFAM" id="SSF53300">
    <property type="entry name" value="vWA-like"/>
    <property type="match status" value="1"/>
</dbReference>
<dbReference type="GO" id="GO:0005245">
    <property type="term" value="F:voltage-gated calcium channel activity"/>
    <property type="evidence" value="ECO:0007669"/>
    <property type="project" value="TreeGrafter"/>
</dbReference>
<evidence type="ECO:0000256" key="5">
    <source>
        <dbReference type="ARBA" id="ARBA00022692"/>
    </source>
</evidence>
<feature type="signal peptide" evidence="16">
    <location>
        <begin position="1"/>
        <end position="24"/>
    </location>
</feature>
<evidence type="ECO:0000256" key="8">
    <source>
        <dbReference type="ARBA" id="ARBA00022882"/>
    </source>
</evidence>
<keyword evidence="13" id="KW-0407">Ion channel</keyword>
<keyword evidence="4" id="KW-0107">Calcium channel</keyword>
<evidence type="ECO:0000256" key="12">
    <source>
        <dbReference type="ARBA" id="ARBA00023180"/>
    </source>
</evidence>
<accession>A0AAD9Q206</accession>
<name>A0AAD9Q206_ACRCE</name>
<reference evidence="18" key="2">
    <citation type="journal article" date="2023" name="Science">
        <title>Genomic signatures of disease resistance in endangered staghorn corals.</title>
        <authorList>
            <person name="Vollmer S.V."/>
            <person name="Selwyn J.D."/>
            <person name="Despard B.A."/>
            <person name="Roesel C.L."/>
        </authorList>
    </citation>
    <scope>NUCLEOTIDE SEQUENCE</scope>
    <source>
        <strain evidence="18">K2</strain>
    </source>
</reference>
<feature type="chain" id="PRO_5042167098" evidence="16">
    <location>
        <begin position="25"/>
        <end position="760"/>
    </location>
</feature>
<dbReference type="AlphaFoldDB" id="A0AAD9Q206"/>
<dbReference type="InterPro" id="IPR002035">
    <property type="entry name" value="VWF_A"/>
</dbReference>
<dbReference type="InterPro" id="IPR051173">
    <property type="entry name" value="Ca_channel_alpha-2/delta"/>
</dbReference>
<keyword evidence="7" id="KW-0106">Calcium</keyword>
<gene>
    <name evidence="18" type="ORF">P5673_025288</name>
</gene>
<evidence type="ECO:0000256" key="7">
    <source>
        <dbReference type="ARBA" id="ARBA00022837"/>
    </source>
</evidence>
<feature type="region of interest" description="Disordered" evidence="14">
    <location>
        <begin position="693"/>
        <end position="715"/>
    </location>
</feature>
<feature type="domain" description="VWFA" evidence="17">
    <location>
        <begin position="230"/>
        <end position="403"/>
    </location>
</feature>
<keyword evidence="19" id="KW-1185">Reference proteome</keyword>
<evidence type="ECO:0000256" key="13">
    <source>
        <dbReference type="ARBA" id="ARBA00023303"/>
    </source>
</evidence>
<evidence type="ECO:0000256" key="9">
    <source>
        <dbReference type="ARBA" id="ARBA00022989"/>
    </source>
</evidence>
<keyword evidence="9 15" id="KW-1133">Transmembrane helix</keyword>
<proteinExistence type="predicted"/>
<feature type="transmembrane region" description="Helical" evidence="15">
    <location>
        <begin position="734"/>
        <end position="756"/>
    </location>
</feature>
<keyword evidence="12" id="KW-0325">Glycoprotein</keyword>
<evidence type="ECO:0000313" key="18">
    <source>
        <dbReference type="EMBL" id="KAK2553320.1"/>
    </source>
</evidence>
<dbReference type="Pfam" id="PF08399">
    <property type="entry name" value="VWA_N"/>
    <property type="match status" value="1"/>
</dbReference>
<dbReference type="PROSITE" id="PS50234">
    <property type="entry name" value="VWFA"/>
    <property type="match status" value="1"/>
</dbReference>
<reference evidence="18" key="1">
    <citation type="journal article" date="2023" name="G3 (Bethesda)">
        <title>Whole genome assembly and annotation of the endangered Caribbean coral Acropora cervicornis.</title>
        <authorList>
            <person name="Selwyn J.D."/>
            <person name="Vollmer S.V."/>
        </authorList>
    </citation>
    <scope>NUCLEOTIDE SEQUENCE</scope>
    <source>
        <strain evidence="18">K2</strain>
    </source>
</reference>
<evidence type="ECO:0000256" key="1">
    <source>
        <dbReference type="ARBA" id="ARBA00004479"/>
    </source>
</evidence>